<evidence type="ECO:0000313" key="1">
    <source>
        <dbReference type="EMBL" id="TFU90345.1"/>
    </source>
</evidence>
<proteinExistence type="predicted"/>
<organism evidence="1">
    <name type="scientific">Serratia marcescens</name>
    <dbReference type="NCBI Taxonomy" id="615"/>
    <lineage>
        <taxon>Bacteria</taxon>
        <taxon>Pseudomonadati</taxon>
        <taxon>Pseudomonadota</taxon>
        <taxon>Gammaproteobacteria</taxon>
        <taxon>Enterobacterales</taxon>
        <taxon>Yersiniaceae</taxon>
        <taxon>Serratia</taxon>
    </lineage>
</organism>
<accession>A0A9X8VGE1</accession>
<reference evidence="1" key="1">
    <citation type="submission" date="2019-03" db="EMBL/GenBank/DDBJ databases">
        <title>Serratia marcescens strain N2 draft genome.</title>
        <authorList>
            <person name="Yassin A."/>
            <person name="El-Kenawy N."/>
            <person name="Youssef N.H."/>
        </authorList>
    </citation>
    <scope>NUCLEOTIDE SEQUENCE [LARGE SCALE GENOMIC DNA]</scope>
    <source>
        <strain evidence="1">N2</strain>
    </source>
</reference>
<sequence length="327" mass="37903">MSSKSVYFTDFNTVRAREHFDLDAEISLETFDHLVGAYRFTQEVICQVRGPGGVCHQKHKKGCLGVMKDGREALIGSTCANKYFKSDVRFVQEKKRIDAEIEHQRILGKYHALLERKCDLASAIRELNWESLQLNALMNDWYKKFQPGPLRFIYNAQKTANWNIFIELETIKTETYIEDGQEKTREVSQWHSESLGRLSPIPEQGVSQWVVDNIARMQEALDFIVASDPDTVGFLKLKRAVTTLDEFDAISATVRNIHSDCERFRKRENVQKLYFVQGRNDDVVKLLQQILTIRGNISAESDARREEKRIIAAYSGVIRERRFRFLS</sequence>
<protein>
    <submittedName>
        <fullName evidence="1">Uncharacterized protein</fullName>
    </submittedName>
</protein>
<comment type="caution">
    <text evidence="1">The sequence shown here is derived from an EMBL/GenBank/DDBJ whole genome shotgun (WGS) entry which is preliminary data.</text>
</comment>
<gene>
    <name evidence="1" type="ORF">E0L31_16920</name>
</gene>
<dbReference type="RefSeq" id="WP_212563343.1">
    <property type="nucleotide sequence ID" value="NZ_SPSG02000058.1"/>
</dbReference>
<name>A0A9X8VGE1_SERMA</name>
<dbReference type="EMBL" id="SPSG01002201">
    <property type="protein sequence ID" value="TFU90345.1"/>
    <property type="molecule type" value="Genomic_DNA"/>
</dbReference>
<dbReference type="AlphaFoldDB" id="A0A9X8VGE1"/>